<comment type="caution">
    <text evidence="3">The sequence shown here is derived from an EMBL/GenBank/DDBJ whole genome shotgun (WGS) entry which is preliminary data.</text>
</comment>
<dbReference type="EMBL" id="CAJOBP010002063">
    <property type="protein sequence ID" value="CAF4331831.1"/>
    <property type="molecule type" value="Genomic_DNA"/>
</dbReference>
<dbReference type="AlphaFoldDB" id="A0A820JRI0"/>
<accession>A0A820JRI0</accession>
<dbReference type="EMBL" id="CAJNXB010004231">
    <property type="protein sequence ID" value="CAF3365104.1"/>
    <property type="molecule type" value="Genomic_DNA"/>
</dbReference>
<evidence type="ECO:0000256" key="1">
    <source>
        <dbReference type="ARBA" id="ARBA00022729"/>
    </source>
</evidence>
<sequence>MFLTQTTYATGSYPRSVAVVDVNSDNKPDIIVANYISNTVSVLLNNGNGTFLNQTTYATGANPFSVAVVDVNSDNKPDIIVANHNSNTVGVLLRC</sequence>
<gene>
    <name evidence="2" type="ORF">TIS948_LOCUS24532</name>
    <name evidence="3" type="ORF">UJA718_LOCUS14548</name>
</gene>
<reference evidence="3" key="1">
    <citation type="submission" date="2021-02" db="EMBL/GenBank/DDBJ databases">
        <authorList>
            <person name="Nowell W R."/>
        </authorList>
    </citation>
    <scope>NUCLEOTIDE SEQUENCE</scope>
</reference>
<dbReference type="InterPro" id="IPR028994">
    <property type="entry name" value="Integrin_alpha_N"/>
</dbReference>
<name>A0A820JRI0_9BILA</name>
<keyword evidence="1" id="KW-0732">Signal</keyword>
<evidence type="ECO:0000313" key="4">
    <source>
        <dbReference type="Proteomes" id="UP000663873"/>
    </source>
</evidence>
<evidence type="ECO:0000313" key="2">
    <source>
        <dbReference type="EMBL" id="CAF3365104.1"/>
    </source>
</evidence>
<dbReference type="Gene3D" id="2.30.30.100">
    <property type="match status" value="1"/>
</dbReference>
<dbReference type="OrthoDB" id="10047769at2759"/>
<evidence type="ECO:0008006" key="5">
    <source>
        <dbReference type="Google" id="ProtNLM"/>
    </source>
</evidence>
<keyword evidence="4" id="KW-1185">Reference proteome</keyword>
<dbReference type="PANTHER" id="PTHR46580">
    <property type="entry name" value="SENSOR KINASE-RELATED"/>
    <property type="match status" value="1"/>
</dbReference>
<dbReference type="Proteomes" id="UP000663873">
    <property type="component" value="Unassembled WGS sequence"/>
</dbReference>
<dbReference type="SUPFAM" id="SSF69318">
    <property type="entry name" value="Integrin alpha N-terminal domain"/>
    <property type="match status" value="1"/>
</dbReference>
<dbReference type="Pfam" id="PF13517">
    <property type="entry name" value="FG-GAP_3"/>
    <property type="match status" value="1"/>
</dbReference>
<organism evidence="3 4">
    <name type="scientific">Rotaria socialis</name>
    <dbReference type="NCBI Taxonomy" id="392032"/>
    <lineage>
        <taxon>Eukaryota</taxon>
        <taxon>Metazoa</taxon>
        <taxon>Spiralia</taxon>
        <taxon>Gnathifera</taxon>
        <taxon>Rotifera</taxon>
        <taxon>Eurotatoria</taxon>
        <taxon>Bdelloidea</taxon>
        <taxon>Philodinida</taxon>
        <taxon>Philodinidae</taxon>
        <taxon>Rotaria</taxon>
    </lineage>
</organism>
<proteinExistence type="predicted"/>
<dbReference type="Proteomes" id="UP000663825">
    <property type="component" value="Unassembled WGS sequence"/>
</dbReference>
<dbReference type="InterPro" id="IPR013517">
    <property type="entry name" value="FG-GAP"/>
</dbReference>
<protein>
    <recommendedName>
        <fullName evidence="5">VCBS repeat-containing protein</fullName>
    </recommendedName>
</protein>
<evidence type="ECO:0000313" key="3">
    <source>
        <dbReference type="EMBL" id="CAF4331831.1"/>
    </source>
</evidence>